<evidence type="ECO:0000313" key="2">
    <source>
        <dbReference type="Proteomes" id="UP000805649"/>
    </source>
</evidence>
<reference evidence="1 2" key="1">
    <citation type="journal article" date="2020" name="Phytopathology">
        <title>Genome Sequence Resources of Colletotrichum truncatum, C. plurivorum, C. musicola, and C. sojae: Four Species Pathogenic to Soybean (Glycine max).</title>
        <authorList>
            <person name="Rogerio F."/>
            <person name="Boufleur T.R."/>
            <person name="Ciampi-Guillardi M."/>
            <person name="Sukno S.A."/>
            <person name="Thon M.R."/>
            <person name="Massola Junior N.S."/>
            <person name="Baroncelli R."/>
        </authorList>
    </citation>
    <scope>NUCLEOTIDE SEQUENCE [LARGE SCALE GENOMIC DNA]</scope>
    <source>
        <strain evidence="1 2">CMES1059</strain>
    </source>
</reference>
<evidence type="ECO:0000313" key="1">
    <source>
        <dbReference type="EMBL" id="KAL0933792.1"/>
    </source>
</evidence>
<dbReference type="EMBL" id="VUJX02000007">
    <property type="protein sequence ID" value="KAL0933792.1"/>
    <property type="molecule type" value="Genomic_DNA"/>
</dbReference>
<gene>
    <name evidence="1" type="ORF">CTRU02_210591</name>
</gene>
<name>A0ACC3YPN2_COLTU</name>
<proteinExistence type="predicted"/>
<sequence length="62" mass="6352">MPAVSPTSSSQFTATCATAGRISRCCALGLLGQAVICQTPVGGSPARKGSSENRTREILISR</sequence>
<accession>A0ACC3YPN2</accession>
<protein>
    <submittedName>
        <fullName evidence="1">Fungal hydrophobin</fullName>
    </submittedName>
</protein>
<comment type="caution">
    <text evidence="1">The sequence shown here is derived from an EMBL/GenBank/DDBJ whole genome shotgun (WGS) entry which is preliminary data.</text>
</comment>
<dbReference type="Proteomes" id="UP000805649">
    <property type="component" value="Unassembled WGS sequence"/>
</dbReference>
<organism evidence="1 2">
    <name type="scientific">Colletotrichum truncatum</name>
    <name type="common">Anthracnose fungus</name>
    <name type="synonym">Colletotrichum capsici</name>
    <dbReference type="NCBI Taxonomy" id="5467"/>
    <lineage>
        <taxon>Eukaryota</taxon>
        <taxon>Fungi</taxon>
        <taxon>Dikarya</taxon>
        <taxon>Ascomycota</taxon>
        <taxon>Pezizomycotina</taxon>
        <taxon>Sordariomycetes</taxon>
        <taxon>Hypocreomycetidae</taxon>
        <taxon>Glomerellales</taxon>
        <taxon>Glomerellaceae</taxon>
        <taxon>Colletotrichum</taxon>
        <taxon>Colletotrichum truncatum species complex</taxon>
    </lineage>
</organism>
<keyword evidence="2" id="KW-1185">Reference proteome</keyword>